<protein>
    <submittedName>
        <fullName evidence="2">Uu.00g024670.m01.CDS01</fullName>
    </submittedName>
</protein>
<keyword evidence="1" id="KW-0732">Signal</keyword>
<dbReference type="AlphaFoldDB" id="A0AAI8W0B9"/>
<proteinExistence type="predicted"/>
<keyword evidence="3" id="KW-1185">Reference proteome</keyword>
<feature type="signal peptide" evidence="1">
    <location>
        <begin position="1"/>
        <end position="18"/>
    </location>
</feature>
<evidence type="ECO:0000256" key="1">
    <source>
        <dbReference type="SAM" id="SignalP"/>
    </source>
</evidence>
<dbReference type="EMBL" id="CAUWAG010000020">
    <property type="protein sequence ID" value="CAJ2514348.1"/>
    <property type="molecule type" value="Genomic_DNA"/>
</dbReference>
<organism evidence="2 3">
    <name type="scientific">Anthostomella pinea</name>
    <dbReference type="NCBI Taxonomy" id="933095"/>
    <lineage>
        <taxon>Eukaryota</taxon>
        <taxon>Fungi</taxon>
        <taxon>Dikarya</taxon>
        <taxon>Ascomycota</taxon>
        <taxon>Pezizomycotina</taxon>
        <taxon>Sordariomycetes</taxon>
        <taxon>Xylariomycetidae</taxon>
        <taxon>Xylariales</taxon>
        <taxon>Xylariaceae</taxon>
        <taxon>Anthostomella</taxon>
    </lineage>
</organism>
<comment type="caution">
    <text evidence="2">The sequence shown here is derived from an EMBL/GenBank/DDBJ whole genome shotgun (WGS) entry which is preliminary data.</text>
</comment>
<feature type="chain" id="PRO_5042585540" evidence="1">
    <location>
        <begin position="19"/>
        <end position="94"/>
    </location>
</feature>
<evidence type="ECO:0000313" key="2">
    <source>
        <dbReference type="EMBL" id="CAJ2514348.1"/>
    </source>
</evidence>
<dbReference type="Proteomes" id="UP001295740">
    <property type="component" value="Unassembled WGS sequence"/>
</dbReference>
<accession>A0AAI8W0B9</accession>
<sequence>MKVIYLYIPLALTGTAMGANCRYDTYICADAIKDQTSVEDSAHSKGWGKGDTSKYLFYCESHNFGSNSLDFVRYCPNGCYRDDRDEGNDDYCIL</sequence>
<reference evidence="2" key="1">
    <citation type="submission" date="2023-10" db="EMBL/GenBank/DDBJ databases">
        <authorList>
            <person name="Hackl T."/>
        </authorList>
    </citation>
    <scope>NUCLEOTIDE SEQUENCE</scope>
</reference>
<feature type="non-terminal residue" evidence="2">
    <location>
        <position position="94"/>
    </location>
</feature>
<evidence type="ECO:0000313" key="3">
    <source>
        <dbReference type="Proteomes" id="UP001295740"/>
    </source>
</evidence>
<gene>
    <name evidence="2" type="ORF">KHLLAP_LOCUS14816</name>
</gene>
<name>A0AAI8W0B9_9PEZI</name>